<dbReference type="GO" id="GO:0009187">
    <property type="term" value="P:cyclic nucleotide metabolic process"/>
    <property type="evidence" value="ECO:0007669"/>
    <property type="project" value="TreeGrafter"/>
</dbReference>
<evidence type="ECO:0000313" key="6">
    <source>
        <dbReference type="Proteomes" id="UP000761534"/>
    </source>
</evidence>
<gene>
    <name evidence="5" type="ORF">TRICI_002573</name>
</gene>
<dbReference type="InterPro" id="IPR009097">
    <property type="entry name" value="Cyclic_Pdiesterase"/>
</dbReference>
<organism evidence="5 6">
    <name type="scientific">Trichomonascus ciferrii</name>
    <dbReference type="NCBI Taxonomy" id="44093"/>
    <lineage>
        <taxon>Eukaryota</taxon>
        <taxon>Fungi</taxon>
        <taxon>Dikarya</taxon>
        <taxon>Ascomycota</taxon>
        <taxon>Saccharomycotina</taxon>
        <taxon>Dipodascomycetes</taxon>
        <taxon>Dipodascales</taxon>
        <taxon>Trichomonascaceae</taxon>
        <taxon>Trichomonascus</taxon>
        <taxon>Trichomonascus ciferrii complex</taxon>
    </lineage>
</organism>
<keyword evidence="6" id="KW-1185">Reference proteome</keyword>
<evidence type="ECO:0000256" key="3">
    <source>
        <dbReference type="ARBA" id="ARBA00012317"/>
    </source>
</evidence>
<accession>A0A642V611</accession>
<comment type="similarity">
    <text evidence="2">Belongs to the 2H phosphoesterase superfamily. CPD1 family.</text>
</comment>
<comment type="function">
    <text evidence="1">Involved in the metabolism of ADP-ribose 1',2'-cyclic phosphate which is produced as a consequence of tRNA splicing.</text>
</comment>
<dbReference type="AlphaFoldDB" id="A0A642V611"/>
<dbReference type="VEuPathDB" id="FungiDB:TRICI_002573"/>
<comment type="caution">
    <text evidence="5">The sequence shown here is derived from an EMBL/GenBank/DDBJ whole genome shotgun (WGS) entry which is preliminary data.</text>
</comment>
<evidence type="ECO:0000256" key="4">
    <source>
        <dbReference type="ARBA" id="ARBA00014478"/>
    </source>
</evidence>
<dbReference type="PANTHER" id="PTHR28141">
    <property type="entry name" value="2',3'-CYCLIC-NUCLEOTIDE 3'-PHOSPHODIESTERASE"/>
    <property type="match status" value="1"/>
</dbReference>
<dbReference type="GO" id="GO:0004113">
    <property type="term" value="F:2',3'-cyclic-nucleotide 3'-phosphodiesterase activity"/>
    <property type="evidence" value="ECO:0007669"/>
    <property type="project" value="UniProtKB-EC"/>
</dbReference>
<dbReference type="PANTHER" id="PTHR28141:SF1">
    <property type="entry name" value="2',3'-CYCLIC-NUCLEOTIDE 3'-PHOSPHODIESTERASE"/>
    <property type="match status" value="1"/>
</dbReference>
<evidence type="ECO:0000256" key="2">
    <source>
        <dbReference type="ARBA" id="ARBA00006037"/>
    </source>
</evidence>
<proteinExistence type="inferred from homology"/>
<name>A0A642V611_9ASCO</name>
<dbReference type="InterPro" id="IPR012386">
    <property type="entry name" value="Cyclic-nucl_3Pdiesterase"/>
</dbReference>
<dbReference type="EC" id="3.1.4.37" evidence="3"/>
<dbReference type="Proteomes" id="UP000761534">
    <property type="component" value="Unassembled WGS sequence"/>
</dbReference>
<evidence type="ECO:0000256" key="1">
    <source>
        <dbReference type="ARBA" id="ARBA00003831"/>
    </source>
</evidence>
<reference evidence="5" key="1">
    <citation type="journal article" date="2019" name="G3 (Bethesda)">
        <title>Genome Assemblies of Two Rare Opportunistic Yeast Pathogens: Diutina rugosa (syn. Candida rugosa) and Trichomonascus ciferrii (syn. Candida ciferrii).</title>
        <authorList>
            <person name="Mixao V."/>
            <person name="Saus E."/>
            <person name="Hansen A.P."/>
            <person name="Lass-Florl C."/>
            <person name="Gabaldon T."/>
        </authorList>
    </citation>
    <scope>NUCLEOTIDE SEQUENCE</scope>
    <source>
        <strain evidence="5">CBS 4856</strain>
    </source>
</reference>
<dbReference type="SUPFAM" id="SSF55144">
    <property type="entry name" value="LigT-like"/>
    <property type="match status" value="1"/>
</dbReference>
<protein>
    <recommendedName>
        <fullName evidence="4">2',3'-cyclic-nucleotide 3'-phosphodiesterase</fullName>
        <ecNumber evidence="3">3.1.4.37</ecNumber>
    </recommendedName>
</protein>
<dbReference type="Pfam" id="PF07823">
    <property type="entry name" value="CPDase"/>
    <property type="match status" value="1"/>
</dbReference>
<evidence type="ECO:0000313" key="5">
    <source>
        <dbReference type="EMBL" id="KAA8915216.1"/>
    </source>
</evidence>
<dbReference type="OrthoDB" id="514292at2759"/>
<dbReference type="EMBL" id="SWFS01000179">
    <property type="protein sequence ID" value="KAA8915216.1"/>
    <property type="molecule type" value="Genomic_DNA"/>
</dbReference>
<sequence length="208" mass="23347">MPKKGSPLYEALKSTMDGIKPLFDDALPFEPHITITSDIEARSTGQVEYVLDRALAASKAVPAIDVVFSSLTYGSTFTKKVYFKVEPRAPLMSLARISREEFVTAPRMMASQKNYSALSQEDKDRLTQQASQQADDWVKNEYKPHLSLAYSNTYPIDEALQRTIETRLGDVFGPDFNTRGLGWTNGRLALVLCEGPVDEWQTLGYRDL</sequence>
<dbReference type="Gene3D" id="3.90.1140.10">
    <property type="entry name" value="Cyclic phosphodiesterase"/>
    <property type="match status" value="1"/>
</dbReference>